<sequence length="195" mass="21847">MVASLPYNFDILMLRQRYELKVNMHCPGCVEKVRKLLRKVEGVYTVTIDAEQKLALVVGSVDSSTLIKKLAVSGKYAELHSPSLNQQEFEMNRYQMQNNQTLSLNNGPTTSRAQHVSPTSFCGEEEQEWPSGLFQSQDTGAEAITGQYSQNFISATMVDNMHTGNNGIGADFLGFRSHEYGAFQEHNAGPWVYKE</sequence>
<proteinExistence type="inferred from homology"/>
<dbReference type="Pfam" id="PF00403">
    <property type="entry name" value="HMA"/>
    <property type="match status" value="1"/>
</dbReference>
<name>A0A7J6DY36_CANSA</name>
<dbReference type="PROSITE" id="PS50846">
    <property type="entry name" value="HMA_2"/>
    <property type="match status" value="1"/>
</dbReference>
<dbReference type="GO" id="GO:0046872">
    <property type="term" value="F:metal ion binding"/>
    <property type="evidence" value="ECO:0007669"/>
    <property type="project" value="UniProtKB-KW"/>
</dbReference>
<keyword evidence="3" id="KW-0449">Lipoprotein</keyword>
<reference evidence="9 10" key="1">
    <citation type="journal article" date="2020" name="bioRxiv">
        <title>Sequence and annotation of 42 cannabis genomes reveals extensive copy number variation in cannabinoid synthesis and pathogen resistance genes.</title>
        <authorList>
            <person name="Mckernan K.J."/>
            <person name="Helbert Y."/>
            <person name="Kane L.T."/>
            <person name="Ebling H."/>
            <person name="Zhang L."/>
            <person name="Liu B."/>
            <person name="Eaton Z."/>
            <person name="Mclaughlin S."/>
            <person name="Kingan S."/>
            <person name="Baybayan P."/>
            <person name="Concepcion G."/>
            <person name="Jordan M."/>
            <person name="Riva A."/>
            <person name="Barbazuk W."/>
            <person name="Harkins T."/>
        </authorList>
    </citation>
    <scope>NUCLEOTIDE SEQUENCE [LARGE SCALE GENOMIC DNA]</scope>
    <source>
        <strain evidence="9 10">cv. Jamaican Lion 4</strain>
        <strain evidence="7">Father</strain>
        <strain evidence="8">Mother</strain>
        <tissue evidence="7">Leaf</tissue>
    </source>
</reference>
<dbReference type="AlphaFoldDB" id="A0A7J6DY36"/>
<evidence type="ECO:0000256" key="1">
    <source>
        <dbReference type="ARBA" id="ARBA00022481"/>
    </source>
</evidence>
<keyword evidence="10" id="KW-1185">Reference proteome</keyword>
<keyword evidence="2" id="KW-0479">Metal-binding</keyword>
<comment type="caution">
    <text evidence="7">The sequence shown here is derived from an EMBL/GenBank/DDBJ whole genome shotgun (WGS) entry which is preliminary data.</text>
</comment>
<dbReference type="Gene3D" id="3.30.70.100">
    <property type="match status" value="1"/>
</dbReference>
<evidence type="ECO:0000256" key="5">
    <source>
        <dbReference type="ARBA" id="ARBA00024045"/>
    </source>
</evidence>
<evidence type="ECO:0000313" key="10">
    <source>
        <dbReference type="Proteomes" id="UP000583929"/>
    </source>
</evidence>
<protein>
    <recommendedName>
        <fullName evidence="6">HMA domain-containing protein</fullName>
    </recommendedName>
</protein>
<dbReference type="EMBL" id="JAATIQ010000573">
    <property type="protein sequence ID" value="KAF4351063.1"/>
    <property type="molecule type" value="Genomic_DNA"/>
</dbReference>
<dbReference type="PANTHER" id="PTHR45868">
    <property type="entry name" value="HEAVY METAL-ASSOCIATED ISOPRENYLATED PLANT PROTEIN 33-RELATED"/>
    <property type="match status" value="1"/>
</dbReference>
<dbReference type="Proteomes" id="UP000525078">
    <property type="component" value="Unassembled WGS sequence"/>
</dbReference>
<keyword evidence="1" id="KW-0488">Methylation</keyword>
<dbReference type="InterPro" id="IPR036163">
    <property type="entry name" value="HMA_dom_sf"/>
</dbReference>
<evidence type="ECO:0000313" key="8">
    <source>
        <dbReference type="EMBL" id="KAF4381927.1"/>
    </source>
</evidence>
<evidence type="ECO:0000256" key="4">
    <source>
        <dbReference type="ARBA" id="ARBA00023289"/>
    </source>
</evidence>
<dbReference type="SUPFAM" id="SSF55008">
    <property type="entry name" value="HMA, heavy metal-associated domain"/>
    <property type="match status" value="1"/>
</dbReference>
<dbReference type="InterPro" id="IPR006121">
    <property type="entry name" value="HMA_dom"/>
</dbReference>
<evidence type="ECO:0000256" key="3">
    <source>
        <dbReference type="ARBA" id="ARBA00023288"/>
    </source>
</evidence>
<dbReference type="CDD" id="cd00371">
    <property type="entry name" value="HMA"/>
    <property type="match status" value="1"/>
</dbReference>
<keyword evidence="4" id="KW-0636">Prenylation</keyword>
<dbReference type="EMBL" id="JAATIP010000058">
    <property type="protein sequence ID" value="KAF4381927.1"/>
    <property type="molecule type" value="Genomic_DNA"/>
</dbReference>
<evidence type="ECO:0000313" key="9">
    <source>
        <dbReference type="Proteomes" id="UP000525078"/>
    </source>
</evidence>
<comment type="similarity">
    <text evidence="5">Belongs to the HIPP family.</text>
</comment>
<dbReference type="PANTHER" id="PTHR45868:SF74">
    <property type="entry name" value="HEAVY METAL-ASSOCIATED ISOPRENYLATED PLANT PROTEIN 33"/>
    <property type="match status" value="1"/>
</dbReference>
<evidence type="ECO:0000313" key="7">
    <source>
        <dbReference type="EMBL" id="KAF4351063.1"/>
    </source>
</evidence>
<feature type="domain" description="HMA" evidence="6">
    <location>
        <begin position="15"/>
        <end position="78"/>
    </location>
</feature>
<evidence type="ECO:0000259" key="6">
    <source>
        <dbReference type="PROSITE" id="PS50846"/>
    </source>
</evidence>
<gene>
    <name evidence="8" type="ORF">F8388_000621</name>
    <name evidence="7" type="ORF">G4B88_003304</name>
</gene>
<accession>A0A7J6DY36</accession>
<organism evidence="7 10">
    <name type="scientific">Cannabis sativa</name>
    <name type="common">Hemp</name>
    <name type="synonym">Marijuana</name>
    <dbReference type="NCBI Taxonomy" id="3483"/>
    <lineage>
        <taxon>Eukaryota</taxon>
        <taxon>Viridiplantae</taxon>
        <taxon>Streptophyta</taxon>
        <taxon>Embryophyta</taxon>
        <taxon>Tracheophyta</taxon>
        <taxon>Spermatophyta</taxon>
        <taxon>Magnoliopsida</taxon>
        <taxon>eudicotyledons</taxon>
        <taxon>Gunneridae</taxon>
        <taxon>Pentapetalae</taxon>
        <taxon>rosids</taxon>
        <taxon>fabids</taxon>
        <taxon>Rosales</taxon>
        <taxon>Cannabaceae</taxon>
        <taxon>Cannabis</taxon>
    </lineage>
</organism>
<dbReference type="Proteomes" id="UP000583929">
    <property type="component" value="Unassembled WGS sequence"/>
</dbReference>
<evidence type="ECO:0000256" key="2">
    <source>
        <dbReference type="ARBA" id="ARBA00022723"/>
    </source>
</evidence>